<evidence type="ECO:0000259" key="2">
    <source>
        <dbReference type="PROSITE" id="PS50927"/>
    </source>
</evidence>
<protein>
    <recommendedName>
        <fullName evidence="2">Bulb-type lectin domain-containing protein</fullName>
    </recommendedName>
</protein>
<dbReference type="InterPro" id="IPR036426">
    <property type="entry name" value="Bulb-type_lectin_dom_sf"/>
</dbReference>
<dbReference type="SMART" id="SM00108">
    <property type="entry name" value="B_lectin"/>
    <property type="match status" value="1"/>
</dbReference>
<feature type="domain" description="Bulb-type lectin" evidence="2">
    <location>
        <begin position="32"/>
        <end position="156"/>
    </location>
</feature>
<evidence type="ECO:0000313" key="4">
    <source>
        <dbReference type="Proteomes" id="UP001202328"/>
    </source>
</evidence>
<organism evidence="3 4">
    <name type="scientific">Papaver atlanticum</name>
    <dbReference type="NCBI Taxonomy" id="357466"/>
    <lineage>
        <taxon>Eukaryota</taxon>
        <taxon>Viridiplantae</taxon>
        <taxon>Streptophyta</taxon>
        <taxon>Embryophyta</taxon>
        <taxon>Tracheophyta</taxon>
        <taxon>Spermatophyta</taxon>
        <taxon>Magnoliopsida</taxon>
        <taxon>Ranunculales</taxon>
        <taxon>Papaveraceae</taxon>
        <taxon>Papaveroideae</taxon>
        <taxon>Papaver</taxon>
    </lineage>
</organism>
<dbReference type="SUPFAM" id="SSF51110">
    <property type="entry name" value="alpha-D-mannose-specific plant lectins"/>
    <property type="match status" value="1"/>
</dbReference>
<sequence>MDSITNNSWVFLSVLVFGFVMCSKPYHTIAAGDTLSSGDSLTGDQTITSRGDIFVLGFFKPGNTSKNYYIGIWYKKVSLQTAVWVANRDAPITDPSSSKLTLSDGNLVLLSKENETPIWSTNLASNTLNTTQVVLGDDGNLVLRDSSNPHVLYWQSFEHLTDTFLPGAKFGFNKKTNQSKKLTSWRGQEDPSTGLYNLQPESTGKNQYILYGKNSKLIWDSGEWNEENKTFLNSPEMRQKEKGDKLEDRLACFDSGGNYHGRLSLHLRNKEK</sequence>
<dbReference type="PROSITE" id="PS50927">
    <property type="entry name" value="BULB_LECTIN"/>
    <property type="match status" value="1"/>
</dbReference>
<name>A0AAD4XWP4_9MAGN</name>
<reference evidence="3" key="1">
    <citation type="submission" date="2022-04" db="EMBL/GenBank/DDBJ databases">
        <title>A functionally conserved STORR gene fusion in Papaver species that diverged 16.8 million years ago.</title>
        <authorList>
            <person name="Catania T."/>
        </authorList>
    </citation>
    <scope>NUCLEOTIDE SEQUENCE</scope>
    <source>
        <strain evidence="3">S-188037</strain>
    </source>
</reference>
<dbReference type="AlphaFoldDB" id="A0AAD4XWP4"/>
<dbReference type="InterPro" id="IPR001480">
    <property type="entry name" value="Bulb-type_lectin_dom"/>
</dbReference>
<evidence type="ECO:0000313" key="3">
    <source>
        <dbReference type="EMBL" id="KAI3954600.1"/>
    </source>
</evidence>
<keyword evidence="4" id="KW-1185">Reference proteome</keyword>
<comment type="caution">
    <text evidence="3">The sequence shown here is derived from an EMBL/GenBank/DDBJ whole genome shotgun (WGS) entry which is preliminary data.</text>
</comment>
<dbReference type="Gene3D" id="2.90.10.10">
    <property type="entry name" value="Bulb-type lectin domain"/>
    <property type="match status" value="1"/>
</dbReference>
<keyword evidence="1" id="KW-0732">Signal</keyword>
<evidence type="ECO:0000256" key="1">
    <source>
        <dbReference type="SAM" id="SignalP"/>
    </source>
</evidence>
<dbReference type="PANTHER" id="PTHR32444">
    <property type="entry name" value="BULB-TYPE LECTIN DOMAIN-CONTAINING PROTEIN"/>
    <property type="match status" value="1"/>
</dbReference>
<dbReference type="Proteomes" id="UP001202328">
    <property type="component" value="Unassembled WGS sequence"/>
</dbReference>
<dbReference type="Pfam" id="PF01453">
    <property type="entry name" value="B_lectin"/>
    <property type="match status" value="1"/>
</dbReference>
<dbReference type="EMBL" id="JAJJMB010001902">
    <property type="protein sequence ID" value="KAI3954600.1"/>
    <property type="molecule type" value="Genomic_DNA"/>
</dbReference>
<dbReference type="PANTHER" id="PTHR32444:SF247">
    <property type="entry name" value="OS01G0958200 PROTEIN"/>
    <property type="match status" value="1"/>
</dbReference>
<feature type="chain" id="PRO_5041903093" description="Bulb-type lectin domain-containing protein" evidence="1">
    <location>
        <begin position="23"/>
        <end position="272"/>
    </location>
</feature>
<gene>
    <name evidence="3" type="ORF">MKW98_019731</name>
</gene>
<accession>A0AAD4XWP4</accession>
<dbReference type="CDD" id="cd00028">
    <property type="entry name" value="B_lectin"/>
    <property type="match status" value="1"/>
</dbReference>
<dbReference type="FunFam" id="2.90.10.10:FF:000002">
    <property type="entry name" value="Serine/threonine-protein kinase"/>
    <property type="match status" value="1"/>
</dbReference>
<proteinExistence type="predicted"/>
<feature type="signal peptide" evidence="1">
    <location>
        <begin position="1"/>
        <end position="22"/>
    </location>
</feature>